<evidence type="ECO:0000313" key="2">
    <source>
        <dbReference type="Proteomes" id="UP000286246"/>
    </source>
</evidence>
<gene>
    <name evidence="1" type="ORF">DFQ12_3232</name>
</gene>
<dbReference type="EMBL" id="RAPY01000002">
    <property type="protein sequence ID" value="RKE52985.1"/>
    <property type="molecule type" value="Genomic_DNA"/>
</dbReference>
<evidence type="ECO:0000313" key="1">
    <source>
        <dbReference type="EMBL" id="RKE52985.1"/>
    </source>
</evidence>
<dbReference type="Proteomes" id="UP000286246">
    <property type="component" value="Unassembled WGS sequence"/>
</dbReference>
<sequence>MKITEKYLLGLKKAYFVQISVLKDTNTLTYEEILD</sequence>
<name>A0A420B8M8_SPHD1</name>
<protein>
    <submittedName>
        <fullName evidence="1">Uncharacterized protein</fullName>
    </submittedName>
</protein>
<proteinExistence type="predicted"/>
<dbReference type="AlphaFoldDB" id="A0A420B8M8"/>
<reference evidence="1 2" key="1">
    <citation type="submission" date="2018-09" db="EMBL/GenBank/DDBJ databases">
        <title>Genomic Encyclopedia of Type Strains, Phase III (KMG-III): the genomes of soil and plant-associated and newly described type strains.</title>
        <authorList>
            <person name="Whitman W."/>
        </authorList>
    </citation>
    <scope>NUCLEOTIDE SEQUENCE [LARGE SCALE GENOMIC DNA]</scope>
    <source>
        <strain evidence="1 2">CECT 7938</strain>
    </source>
</reference>
<keyword evidence="2" id="KW-1185">Reference proteome</keyword>
<organism evidence="1 2">
    <name type="scientific">Sphingobacterium detergens</name>
    <dbReference type="NCBI Taxonomy" id="1145106"/>
    <lineage>
        <taxon>Bacteria</taxon>
        <taxon>Pseudomonadati</taxon>
        <taxon>Bacteroidota</taxon>
        <taxon>Sphingobacteriia</taxon>
        <taxon>Sphingobacteriales</taxon>
        <taxon>Sphingobacteriaceae</taxon>
        <taxon>Sphingobacterium</taxon>
    </lineage>
</organism>
<comment type="caution">
    <text evidence="1">The sequence shown here is derived from an EMBL/GenBank/DDBJ whole genome shotgun (WGS) entry which is preliminary data.</text>
</comment>
<accession>A0A420B8M8</accession>